<accession>A0ACC3SWQ3</accession>
<dbReference type="Proteomes" id="UP001433508">
    <property type="component" value="Unassembled WGS sequence"/>
</dbReference>
<keyword evidence="2" id="KW-1185">Reference proteome</keyword>
<dbReference type="EMBL" id="MU971406">
    <property type="protein sequence ID" value="KAK9235715.1"/>
    <property type="molecule type" value="Genomic_DNA"/>
</dbReference>
<organism evidence="1 2">
    <name type="scientific">Lipomyces kononenkoae</name>
    <name type="common">Yeast</name>
    <dbReference type="NCBI Taxonomy" id="34357"/>
    <lineage>
        <taxon>Eukaryota</taxon>
        <taxon>Fungi</taxon>
        <taxon>Dikarya</taxon>
        <taxon>Ascomycota</taxon>
        <taxon>Saccharomycotina</taxon>
        <taxon>Lipomycetes</taxon>
        <taxon>Lipomycetales</taxon>
        <taxon>Lipomycetaceae</taxon>
        <taxon>Lipomyces</taxon>
    </lineage>
</organism>
<evidence type="ECO:0000313" key="1">
    <source>
        <dbReference type="EMBL" id="KAK9235715.1"/>
    </source>
</evidence>
<sequence>MNRMETRRNSRNYFLLNDGIDEEASPEDRLDSSQVISLENDILPSESASQIQQLQFESSAEAQVEEISTVHAESSTSLAPLQEPLWHAGLSKDISTKWPWTYFDSLRYPNLKIPG</sequence>
<comment type="caution">
    <text evidence="1">The sequence shown here is derived from an EMBL/GenBank/DDBJ whole genome shotgun (WGS) entry which is preliminary data.</text>
</comment>
<gene>
    <name evidence="1" type="ORF">V1525DRAFT_458283</name>
</gene>
<reference evidence="2" key="1">
    <citation type="journal article" date="2024" name="Front. Bioeng. Biotechnol.">
        <title>Genome-scale model development and genomic sequencing of the oleaginous clade Lipomyces.</title>
        <authorList>
            <person name="Czajka J.J."/>
            <person name="Han Y."/>
            <person name="Kim J."/>
            <person name="Mondo S.J."/>
            <person name="Hofstad B.A."/>
            <person name="Robles A."/>
            <person name="Haridas S."/>
            <person name="Riley R."/>
            <person name="LaButti K."/>
            <person name="Pangilinan J."/>
            <person name="Andreopoulos W."/>
            <person name="Lipzen A."/>
            <person name="Yan J."/>
            <person name="Wang M."/>
            <person name="Ng V."/>
            <person name="Grigoriev I.V."/>
            <person name="Spatafora J.W."/>
            <person name="Magnuson J.K."/>
            <person name="Baker S.E."/>
            <person name="Pomraning K.R."/>
        </authorList>
    </citation>
    <scope>NUCLEOTIDE SEQUENCE [LARGE SCALE GENOMIC DNA]</scope>
    <source>
        <strain evidence="2">CBS 7786</strain>
    </source>
</reference>
<evidence type="ECO:0000313" key="2">
    <source>
        <dbReference type="Proteomes" id="UP001433508"/>
    </source>
</evidence>
<name>A0ACC3SWQ3_LIPKO</name>
<proteinExistence type="predicted"/>
<protein>
    <submittedName>
        <fullName evidence="1">Uncharacterized protein</fullName>
    </submittedName>
</protein>